<keyword evidence="5" id="KW-0963">Cytoplasm</keyword>
<dbReference type="CDD" id="cd01428">
    <property type="entry name" value="ADK"/>
    <property type="match status" value="1"/>
</dbReference>
<dbReference type="EC" id="2.7.4.3" evidence="5 7"/>
<organism evidence="9">
    <name type="scientific">Thermosulfidibacter takaii</name>
    <dbReference type="NCBI Taxonomy" id="412593"/>
    <lineage>
        <taxon>Bacteria</taxon>
        <taxon>Pseudomonadati</taxon>
        <taxon>Thermosulfidibacterota</taxon>
        <taxon>Thermosulfidibacteria</taxon>
        <taxon>Thermosulfidibacterales</taxon>
        <taxon>Thermosulfidibacteraceae</taxon>
    </lineage>
</organism>
<dbReference type="InterPro" id="IPR000850">
    <property type="entry name" value="Adenylat/UMP-CMP_kin"/>
</dbReference>
<comment type="catalytic activity">
    <reaction evidence="5 7">
        <text>AMP + ATP = 2 ADP</text>
        <dbReference type="Rhea" id="RHEA:12973"/>
        <dbReference type="ChEBI" id="CHEBI:30616"/>
        <dbReference type="ChEBI" id="CHEBI:456215"/>
        <dbReference type="ChEBI" id="CHEBI:456216"/>
        <dbReference type="EC" id="2.7.4.3"/>
    </reaction>
</comment>
<dbReference type="PANTHER" id="PTHR23359">
    <property type="entry name" value="NUCLEOTIDE KINASE"/>
    <property type="match status" value="1"/>
</dbReference>
<keyword evidence="4 5" id="KW-0418">Kinase</keyword>
<dbReference type="InterPro" id="IPR033690">
    <property type="entry name" value="Adenylat_kinase_CS"/>
</dbReference>
<comment type="domain">
    <text evidence="5">Consists of three domains, a large central CORE domain and two small peripheral domains, NMPbind and LID, which undergo movements during catalysis. The LID domain closes over the site of phosphoryl transfer upon ATP binding. Assembling and dissambling the active center during each catalytic cycle provides an effective means to prevent ATP hydrolysis. Some bacteria have evolved a zinc-coordinating structure that stabilizes the LID domain.</text>
</comment>
<evidence type="ECO:0000313" key="9">
    <source>
        <dbReference type="EMBL" id="HDD53243.1"/>
    </source>
</evidence>
<evidence type="ECO:0000256" key="6">
    <source>
        <dbReference type="RuleBase" id="RU003330"/>
    </source>
</evidence>
<dbReference type="Pfam" id="PF05191">
    <property type="entry name" value="ADK_lid"/>
    <property type="match status" value="1"/>
</dbReference>
<keyword evidence="5" id="KW-0479">Metal-binding</keyword>
<dbReference type="PROSITE" id="PS00113">
    <property type="entry name" value="ADENYLATE_KINASE"/>
    <property type="match status" value="1"/>
</dbReference>
<keyword evidence="5 7" id="KW-0067">ATP-binding</keyword>
<dbReference type="NCBIfam" id="NF011100">
    <property type="entry name" value="PRK14527.1"/>
    <property type="match status" value="1"/>
</dbReference>
<evidence type="ECO:0000256" key="4">
    <source>
        <dbReference type="ARBA" id="ARBA00022777"/>
    </source>
</evidence>
<feature type="binding site" evidence="5">
    <location>
        <position position="153"/>
    </location>
    <ligand>
        <name>Zn(2+)</name>
        <dbReference type="ChEBI" id="CHEBI:29105"/>
        <note>structural</note>
    </ligand>
</feature>
<comment type="caution">
    <text evidence="9">The sequence shown here is derived from an EMBL/GenBank/DDBJ whole genome shotgun (WGS) entry which is preliminary data.</text>
</comment>
<keyword evidence="2 5" id="KW-0545">Nucleotide biosynthesis</keyword>
<sequence>MNIIMLGPPGAGKGTQAKMLVERLGIPQISTGDMLREAVKEGTELGKKAKEFMDAGKLVPDEVVIGIVKERLAQPDCEKGFILDGFPRTIPQAEALDKVLEELGKKIDYVINVAVPNEELITRLTGRRTCRQCGAMYHVVFNPPKEEGKCDKCGGELYQRDDDKEETIRQRLEVYEAQTAPLIDYYGKKGVLYNIDGTGSIEEIFQGILKVLGA</sequence>
<name>A0A7C0U6Y0_9BACT</name>
<keyword evidence="1 5" id="KW-0808">Transferase</keyword>
<dbReference type="SUPFAM" id="SSF52540">
    <property type="entry name" value="P-loop containing nucleoside triphosphate hydrolases"/>
    <property type="match status" value="1"/>
</dbReference>
<dbReference type="NCBIfam" id="NF001379">
    <property type="entry name" value="PRK00279.1-1"/>
    <property type="match status" value="1"/>
</dbReference>
<keyword evidence="5" id="KW-0862">Zinc</keyword>
<evidence type="ECO:0000259" key="8">
    <source>
        <dbReference type="Pfam" id="PF05191"/>
    </source>
</evidence>
<evidence type="ECO:0000256" key="7">
    <source>
        <dbReference type="RuleBase" id="RU003331"/>
    </source>
</evidence>
<feature type="binding site" evidence="5">
    <location>
        <position position="171"/>
    </location>
    <ligand>
        <name>AMP</name>
        <dbReference type="ChEBI" id="CHEBI:456215"/>
    </ligand>
</feature>
<comment type="pathway">
    <text evidence="5">Purine metabolism; AMP biosynthesis via salvage pathway; AMP from ADP: step 1/1.</text>
</comment>
<feature type="binding site" evidence="5">
    <location>
        <position position="127"/>
    </location>
    <ligand>
        <name>ATP</name>
        <dbReference type="ChEBI" id="CHEBI:30616"/>
    </ligand>
</feature>
<evidence type="ECO:0000256" key="1">
    <source>
        <dbReference type="ARBA" id="ARBA00022679"/>
    </source>
</evidence>
<dbReference type="GO" id="GO:0008270">
    <property type="term" value="F:zinc ion binding"/>
    <property type="evidence" value="ECO:0007669"/>
    <property type="project" value="UniProtKB-UniRule"/>
</dbReference>
<feature type="binding site" evidence="5">
    <location>
        <begin position="57"/>
        <end position="59"/>
    </location>
    <ligand>
        <name>AMP</name>
        <dbReference type="ChEBI" id="CHEBI:456215"/>
    </ligand>
</feature>
<dbReference type="AlphaFoldDB" id="A0A7C0U6Y0"/>
<feature type="binding site" evidence="5">
    <location>
        <position position="36"/>
    </location>
    <ligand>
        <name>AMP</name>
        <dbReference type="ChEBI" id="CHEBI:456215"/>
    </ligand>
</feature>
<comment type="similarity">
    <text evidence="5 6">Belongs to the adenylate kinase family.</text>
</comment>
<feature type="binding site" evidence="5">
    <location>
        <begin position="10"/>
        <end position="15"/>
    </location>
    <ligand>
        <name>ATP</name>
        <dbReference type="ChEBI" id="CHEBI:30616"/>
    </ligand>
</feature>
<dbReference type="FunFam" id="3.40.50.300:FF:000106">
    <property type="entry name" value="Adenylate kinase mitochondrial"/>
    <property type="match status" value="1"/>
</dbReference>
<dbReference type="EMBL" id="DQWS01000156">
    <property type="protein sequence ID" value="HDD53243.1"/>
    <property type="molecule type" value="Genomic_DNA"/>
</dbReference>
<comment type="subcellular location">
    <subcellularLocation>
        <location evidence="5 7">Cytoplasm</location>
    </subcellularLocation>
</comment>
<dbReference type="GO" id="GO:0004017">
    <property type="term" value="F:AMP kinase activity"/>
    <property type="evidence" value="ECO:0007669"/>
    <property type="project" value="UniProtKB-UniRule"/>
</dbReference>
<feature type="binding site" evidence="5">
    <location>
        <position position="199"/>
    </location>
    <ligand>
        <name>ATP</name>
        <dbReference type="ChEBI" id="CHEBI:30616"/>
    </ligand>
</feature>
<dbReference type="NCBIfam" id="NF001381">
    <property type="entry name" value="PRK00279.1-3"/>
    <property type="match status" value="1"/>
</dbReference>
<feature type="binding site" evidence="5">
    <location>
        <position position="92"/>
    </location>
    <ligand>
        <name>AMP</name>
        <dbReference type="ChEBI" id="CHEBI:456215"/>
    </ligand>
</feature>
<feature type="region of interest" description="LID" evidence="5">
    <location>
        <begin position="126"/>
        <end position="163"/>
    </location>
</feature>
<dbReference type="InterPro" id="IPR006259">
    <property type="entry name" value="Adenyl_kin_sub"/>
</dbReference>
<feature type="binding site" evidence="5">
    <location>
        <begin position="85"/>
        <end position="88"/>
    </location>
    <ligand>
        <name>AMP</name>
        <dbReference type="ChEBI" id="CHEBI:456215"/>
    </ligand>
</feature>
<dbReference type="HAMAP" id="MF_00235">
    <property type="entry name" value="Adenylate_kinase_Adk"/>
    <property type="match status" value="1"/>
</dbReference>
<dbReference type="NCBIfam" id="NF001380">
    <property type="entry name" value="PRK00279.1-2"/>
    <property type="match status" value="1"/>
</dbReference>
<comment type="subunit">
    <text evidence="5 7">Monomer.</text>
</comment>
<accession>A0A7C0U6Y0</accession>
<feature type="binding site" evidence="5">
    <location>
        <position position="133"/>
    </location>
    <ligand>
        <name>Zn(2+)</name>
        <dbReference type="ChEBI" id="CHEBI:29105"/>
        <note>structural</note>
    </ligand>
</feature>
<evidence type="ECO:0000256" key="3">
    <source>
        <dbReference type="ARBA" id="ARBA00022741"/>
    </source>
</evidence>
<feature type="binding site" evidence="5">
    <location>
        <position position="31"/>
    </location>
    <ligand>
        <name>AMP</name>
        <dbReference type="ChEBI" id="CHEBI:456215"/>
    </ligand>
</feature>
<gene>
    <name evidence="5" type="primary">adk</name>
    <name evidence="9" type="ORF">ENF32_04155</name>
</gene>
<feature type="region of interest" description="NMP" evidence="5">
    <location>
        <begin position="30"/>
        <end position="59"/>
    </location>
</feature>
<dbReference type="GO" id="GO:0005524">
    <property type="term" value="F:ATP binding"/>
    <property type="evidence" value="ECO:0007669"/>
    <property type="project" value="UniProtKB-UniRule"/>
</dbReference>
<dbReference type="PRINTS" id="PR00094">
    <property type="entry name" value="ADENYLTKNASE"/>
</dbReference>
<dbReference type="NCBIfam" id="TIGR01351">
    <property type="entry name" value="adk"/>
    <property type="match status" value="1"/>
</dbReference>
<proteinExistence type="inferred from homology"/>
<dbReference type="NCBIfam" id="NF011105">
    <property type="entry name" value="PRK14532.1"/>
    <property type="match status" value="1"/>
</dbReference>
<protein>
    <recommendedName>
        <fullName evidence="5 7">Adenylate kinase</fullName>
        <shortName evidence="5">AK</shortName>
        <ecNumber evidence="5 7">2.7.4.3</ecNumber>
    </recommendedName>
    <alternativeName>
        <fullName evidence="5">ATP-AMP transphosphorylase</fullName>
    </alternativeName>
    <alternativeName>
        <fullName evidence="5">ATP:AMP phosphotransferase</fullName>
    </alternativeName>
    <alternativeName>
        <fullName evidence="5">Adenylate monophosphate kinase</fullName>
    </alternativeName>
</protein>
<feature type="binding site" evidence="5">
    <location>
        <position position="150"/>
    </location>
    <ligand>
        <name>Zn(2+)</name>
        <dbReference type="ChEBI" id="CHEBI:29105"/>
        <note>structural</note>
    </ligand>
</feature>
<comment type="function">
    <text evidence="5">Catalyzes the reversible transfer of the terminal phosphate group between ATP and AMP. Plays an important role in cellular energy homeostasis and in adenine nucleotide metabolism.</text>
</comment>
<dbReference type="InterPro" id="IPR027417">
    <property type="entry name" value="P-loop_NTPase"/>
</dbReference>
<dbReference type="UniPathway" id="UPA00588">
    <property type="reaction ID" value="UER00649"/>
</dbReference>
<feature type="binding site" evidence="5">
    <location>
        <position position="160"/>
    </location>
    <ligand>
        <name>AMP</name>
        <dbReference type="ChEBI" id="CHEBI:456215"/>
    </ligand>
</feature>
<evidence type="ECO:0000256" key="2">
    <source>
        <dbReference type="ARBA" id="ARBA00022727"/>
    </source>
</evidence>
<dbReference type="InterPro" id="IPR007862">
    <property type="entry name" value="Adenylate_kinase_lid-dom"/>
</dbReference>
<dbReference type="GO" id="GO:0044209">
    <property type="term" value="P:AMP salvage"/>
    <property type="evidence" value="ECO:0007669"/>
    <property type="project" value="UniProtKB-UniRule"/>
</dbReference>
<comment type="caution">
    <text evidence="5">Lacks conserved residue(s) required for the propagation of feature annotation.</text>
</comment>
<reference evidence="9" key="1">
    <citation type="journal article" date="2020" name="mSystems">
        <title>Genome- and Community-Level Interaction Insights into Carbon Utilization and Element Cycling Functions of Hydrothermarchaeota in Hydrothermal Sediment.</title>
        <authorList>
            <person name="Zhou Z."/>
            <person name="Liu Y."/>
            <person name="Xu W."/>
            <person name="Pan J."/>
            <person name="Luo Z.H."/>
            <person name="Li M."/>
        </authorList>
    </citation>
    <scope>NUCLEOTIDE SEQUENCE [LARGE SCALE GENOMIC DNA]</scope>
    <source>
        <strain evidence="9">HyVt-115</strain>
    </source>
</reference>
<feature type="domain" description="Adenylate kinase active site lid" evidence="8">
    <location>
        <begin position="127"/>
        <end position="162"/>
    </location>
</feature>
<dbReference type="Pfam" id="PF00406">
    <property type="entry name" value="ADK"/>
    <property type="match status" value="1"/>
</dbReference>
<evidence type="ECO:0000256" key="5">
    <source>
        <dbReference type="HAMAP-Rule" id="MF_00235"/>
    </source>
</evidence>
<dbReference type="GO" id="GO:0005737">
    <property type="term" value="C:cytoplasm"/>
    <property type="evidence" value="ECO:0007669"/>
    <property type="project" value="UniProtKB-SubCell"/>
</dbReference>
<keyword evidence="3 5" id="KW-0547">Nucleotide-binding</keyword>
<feature type="binding site" evidence="5">
    <location>
        <position position="130"/>
    </location>
    <ligand>
        <name>Zn(2+)</name>
        <dbReference type="ChEBI" id="CHEBI:29105"/>
        <note>structural</note>
    </ligand>
</feature>
<dbReference type="Gene3D" id="3.40.50.300">
    <property type="entry name" value="P-loop containing nucleotide triphosphate hydrolases"/>
    <property type="match status" value="1"/>
</dbReference>
<dbReference type="Proteomes" id="UP000885690">
    <property type="component" value="Unassembled WGS sequence"/>
</dbReference>